<feature type="transmembrane region" description="Helical" evidence="2">
    <location>
        <begin position="30"/>
        <end position="52"/>
    </location>
</feature>
<proteinExistence type="predicted"/>
<sequence>MKFLIAPAYILFITAGLVTSQKCPPCPAFAVGGGLAVIAATCTSVLASTLYLRNEACSDQVKSKDKHCTEKRRIIDESLVTCNDRNVVLNQERETVTNELEEQRELLSNLLDAVCDGIAEFELCDLLNTCTYSTTRTAVQMKSLKAPVYALFIAAGLVTSQKCPNCPDALTVGGLAIAATCSSVLASSLHLRNEACAKQIRRLDSDCKGNNRDLFETFATCTEQNVALNEELENLRRELEEQRQVVPYVRSLICRILGELIVNVGGFEECLDCITISDPDECEGQAACGILATNVCVSVV</sequence>
<dbReference type="Proteomes" id="UP000005408">
    <property type="component" value="Unassembled WGS sequence"/>
</dbReference>
<dbReference type="AlphaFoldDB" id="A0A8W8N792"/>
<name>A0A8W8N792_MAGGI</name>
<reference evidence="4" key="1">
    <citation type="submission" date="2022-08" db="UniProtKB">
        <authorList>
            <consortium name="EnsemblMetazoa"/>
        </authorList>
    </citation>
    <scope>IDENTIFICATION</scope>
    <source>
        <strain evidence="4">05x7-T-G4-1.051#20</strain>
    </source>
</reference>
<feature type="coiled-coil region" evidence="1">
    <location>
        <begin position="86"/>
        <end position="113"/>
    </location>
</feature>
<keyword evidence="3" id="KW-0732">Signal</keyword>
<feature type="signal peptide" evidence="3">
    <location>
        <begin position="1"/>
        <end position="20"/>
    </location>
</feature>
<keyword evidence="2" id="KW-1133">Transmembrane helix</keyword>
<keyword evidence="2" id="KW-0812">Transmembrane</keyword>
<keyword evidence="2" id="KW-0472">Membrane</keyword>
<feature type="coiled-coil region" evidence="1">
    <location>
        <begin position="218"/>
        <end position="245"/>
    </location>
</feature>
<evidence type="ECO:0008006" key="6">
    <source>
        <dbReference type="Google" id="ProtNLM"/>
    </source>
</evidence>
<evidence type="ECO:0000256" key="2">
    <source>
        <dbReference type="SAM" id="Phobius"/>
    </source>
</evidence>
<evidence type="ECO:0000313" key="5">
    <source>
        <dbReference type="Proteomes" id="UP000005408"/>
    </source>
</evidence>
<protein>
    <recommendedName>
        <fullName evidence="6">Saposin B-type domain-containing protein</fullName>
    </recommendedName>
</protein>
<feature type="chain" id="PRO_5036495829" description="Saposin B-type domain-containing protein" evidence="3">
    <location>
        <begin position="21"/>
        <end position="300"/>
    </location>
</feature>
<keyword evidence="1" id="KW-0175">Coiled coil</keyword>
<evidence type="ECO:0000256" key="3">
    <source>
        <dbReference type="SAM" id="SignalP"/>
    </source>
</evidence>
<organism evidence="4 5">
    <name type="scientific">Magallana gigas</name>
    <name type="common">Pacific oyster</name>
    <name type="synonym">Crassostrea gigas</name>
    <dbReference type="NCBI Taxonomy" id="29159"/>
    <lineage>
        <taxon>Eukaryota</taxon>
        <taxon>Metazoa</taxon>
        <taxon>Spiralia</taxon>
        <taxon>Lophotrochozoa</taxon>
        <taxon>Mollusca</taxon>
        <taxon>Bivalvia</taxon>
        <taxon>Autobranchia</taxon>
        <taxon>Pteriomorphia</taxon>
        <taxon>Ostreida</taxon>
        <taxon>Ostreoidea</taxon>
        <taxon>Ostreidae</taxon>
        <taxon>Magallana</taxon>
    </lineage>
</organism>
<evidence type="ECO:0000256" key="1">
    <source>
        <dbReference type="SAM" id="Coils"/>
    </source>
</evidence>
<dbReference type="EnsemblMetazoa" id="G4957.2">
    <property type="protein sequence ID" value="G4957.2:cds"/>
    <property type="gene ID" value="G4957"/>
</dbReference>
<keyword evidence="5" id="KW-1185">Reference proteome</keyword>
<accession>A0A8W8N792</accession>
<evidence type="ECO:0000313" key="4">
    <source>
        <dbReference type="EnsemblMetazoa" id="G4957.2:cds"/>
    </source>
</evidence>